<accession>A0ABV9UPU9</accession>
<organism evidence="2 3">
    <name type="scientific">Streptomyces mauvecolor</name>
    <dbReference type="NCBI Taxonomy" id="58345"/>
    <lineage>
        <taxon>Bacteria</taxon>
        <taxon>Bacillati</taxon>
        <taxon>Actinomycetota</taxon>
        <taxon>Actinomycetes</taxon>
        <taxon>Kitasatosporales</taxon>
        <taxon>Streptomycetaceae</taxon>
        <taxon>Streptomyces</taxon>
    </lineage>
</organism>
<comment type="caution">
    <text evidence="2">The sequence shown here is derived from an EMBL/GenBank/DDBJ whole genome shotgun (WGS) entry which is preliminary data.</text>
</comment>
<reference evidence="3" key="1">
    <citation type="journal article" date="2019" name="Int. J. Syst. Evol. Microbiol.">
        <title>The Global Catalogue of Microorganisms (GCM) 10K type strain sequencing project: providing services to taxonomists for standard genome sequencing and annotation.</title>
        <authorList>
            <consortium name="The Broad Institute Genomics Platform"/>
            <consortium name="The Broad Institute Genome Sequencing Center for Infectious Disease"/>
            <person name="Wu L."/>
            <person name="Ma J."/>
        </authorList>
    </citation>
    <scope>NUCLEOTIDE SEQUENCE [LARGE SCALE GENOMIC DNA]</scope>
    <source>
        <strain evidence="3">CCM 7224</strain>
    </source>
</reference>
<evidence type="ECO:0000313" key="3">
    <source>
        <dbReference type="Proteomes" id="UP001595834"/>
    </source>
</evidence>
<evidence type="ECO:0000256" key="1">
    <source>
        <dbReference type="SAM" id="Coils"/>
    </source>
</evidence>
<dbReference type="Proteomes" id="UP001595834">
    <property type="component" value="Unassembled WGS sequence"/>
</dbReference>
<sequence>MKHLLDKIEARQQLVRETAGQLREQIALLAEQLAAAERALERMDITRETMLELAAEDGIEPPEPLPPGYREVLAAFEQAGHGLRAKEVCEMLGIGTEPRHAESVRAKLKRLVGRDILAEAEPGLFTLSRPTPSSTAEPG</sequence>
<dbReference type="RefSeq" id="WP_344379939.1">
    <property type="nucleotide sequence ID" value="NZ_BAAASQ010000032.1"/>
</dbReference>
<keyword evidence="1" id="KW-0175">Coiled coil</keyword>
<protein>
    <submittedName>
        <fullName evidence="2">Uncharacterized protein</fullName>
    </submittedName>
</protein>
<dbReference type="EMBL" id="JBHSIZ010000021">
    <property type="protein sequence ID" value="MFC4958773.1"/>
    <property type="molecule type" value="Genomic_DNA"/>
</dbReference>
<evidence type="ECO:0000313" key="2">
    <source>
        <dbReference type="EMBL" id="MFC4958773.1"/>
    </source>
</evidence>
<name>A0ABV9UPU9_9ACTN</name>
<gene>
    <name evidence="2" type="ORF">ACFPFX_21020</name>
</gene>
<proteinExistence type="predicted"/>
<keyword evidence="3" id="KW-1185">Reference proteome</keyword>
<feature type="coiled-coil region" evidence="1">
    <location>
        <begin position="5"/>
        <end position="46"/>
    </location>
</feature>